<keyword evidence="7" id="KW-0326">Glycosidase</keyword>
<keyword evidence="6" id="KW-0325">Glycoprotein</keyword>
<feature type="compositionally biased region" description="Basic residues" evidence="9">
    <location>
        <begin position="54"/>
        <end position="67"/>
    </location>
</feature>
<evidence type="ECO:0000256" key="7">
    <source>
        <dbReference type="ARBA" id="ARBA00023295"/>
    </source>
</evidence>
<organism evidence="12 13">
    <name type="scientific">Cystobacter fuscus (strain ATCC 25194 / DSM 2262 / NBRC 100088 / M29)</name>
    <dbReference type="NCBI Taxonomy" id="1242864"/>
    <lineage>
        <taxon>Bacteria</taxon>
        <taxon>Pseudomonadati</taxon>
        <taxon>Myxococcota</taxon>
        <taxon>Myxococcia</taxon>
        <taxon>Myxococcales</taxon>
        <taxon>Cystobacterineae</taxon>
        <taxon>Archangiaceae</taxon>
        <taxon>Cystobacter</taxon>
    </lineage>
</organism>
<evidence type="ECO:0000259" key="11">
    <source>
        <dbReference type="SMART" id="SM01029"/>
    </source>
</evidence>
<reference evidence="12" key="1">
    <citation type="submission" date="2013-05" db="EMBL/GenBank/DDBJ databases">
        <title>Genome assembly of Cystobacter fuscus DSM 2262.</title>
        <authorList>
            <person name="Sharma G."/>
            <person name="Khatri I."/>
            <person name="Kaur C."/>
            <person name="Mayilraj S."/>
            <person name="Subramanian S."/>
        </authorList>
    </citation>
    <scope>NUCLEOTIDE SEQUENCE [LARGE SCALE GENOMIC DNA]</scope>
    <source>
        <strain evidence="12">DSM 2262</strain>
    </source>
</reference>
<dbReference type="EMBL" id="ANAH02000001">
    <property type="protein sequence ID" value="EPX64687.1"/>
    <property type="molecule type" value="Genomic_DNA"/>
</dbReference>
<keyword evidence="4" id="KW-0732">Signal</keyword>
<dbReference type="Gene3D" id="2.102.20.10">
    <property type="entry name" value="Beta-galactosidase, domain 2"/>
    <property type="match status" value="1"/>
</dbReference>
<evidence type="ECO:0000256" key="4">
    <source>
        <dbReference type="ARBA" id="ARBA00022729"/>
    </source>
</evidence>
<dbReference type="SUPFAM" id="SSF51011">
    <property type="entry name" value="Glycosyl hydrolase domain"/>
    <property type="match status" value="1"/>
</dbReference>
<dbReference type="GO" id="GO:0004565">
    <property type="term" value="F:beta-galactosidase activity"/>
    <property type="evidence" value="ECO:0007669"/>
    <property type="project" value="UniProtKB-EC"/>
</dbReference>
<dbReference type="SMART" id="SM00776">
    <property type="entry name" value="NPCBM"/>
    <property type="match status" value="1"/>
</dbReference>
<dbReference type="InterPro" id="IPR025972">
    <property type="entry name" value="BetaGal_dom3"/>
</dbReference>
<dbReference type="Pfam" id="PF13364">
    <property type="entry name" value="BetaGal_ABD2"/>
    <property type="match status" value="2"/>
</dbReference>
<protein>
    <recommendedName>
        <fullName evidence="3">beta-galactosidase</fullName>
        <ecNumber evidence="3">3.2.1.23</ecNumber>
    </recommendedName>
</protein>
<dbReference type="InterPro" id="IPR025300">
    <property type="entry name" value="BetaGal_jelly_roll_dom"/>
</dbReference>
<evidence type="ECO:0000313" key="13">
    <source>
        <dbReference type="Proteomes" id="UP000011682"/>
    </source>
</evidence>
<dbReference type="InterPro" id="IPR008979">
    <property type="entry name" value="Galactose-bd-like_sf"/>
</dbReference>
<keyword evidence="5" id="KW-0378">Hydrolase</keyword>
<evidence type="ECO:0000259" key="10">
    <source>
        <dbReference type="SMART" id="SM00776"/>
    </source>
</evidence>
<dbReference type="Proteomes" id="UP000011682">
    <property type="component" value="Unassembled WGS sequence"/>
</dbReference>
<name>S9PQE0_CYSF2</name>
<comment type="similarity">
    <text evidence="2 8">Belongs to the glycosyl hydrolase 35 family.</text>
</comment>
<sequence length="1324" mass="143788">MYGGLETKTRGGIPPLSRAGAVAPRHERLRMTPHVTMTPYVNSLKTSAGEGSHMKHQAGGRTPRRTRWPGGTMLASWVAALSVASLSCDKPPKPPPDPQPPTCGGEAPESPPGAGVPVYGAAVEAFGDGKPHQITYDKYSLMIDGKREYIWSGEFHPFRLPNPDLWWDMLQKYKAIGMNAVSFYFSWAYHSPAPGVYDFSSVRDVERLLDIAEEVGLYVIARPGPYINAEVDSGGFPGWLQTQAGRARSDADDYQAAWEQYFDAINPILARHQLTDGGGSVILYQIENEYDRTDGTAQNYMEELKAAVRADGITVPLFHNDKGRELRWACGKGAPDLYATDTYPGTSVTDYEFLRHGEKFTPPRCGVEDRPFFWAEFQGGWFQPWGGKLYEDNRDAYGPTFERITYGNNINNHFTIQNLYMLYGGTNWGWQADPNVVYTSYDYHAAFDEYRQQTNKIPPLKQQGYLVDAVADLRQLDNLPEQVEHSNPELHVDGDVNPVTGARFFFVRQENIKSVSRQDTTLRVRVSDGDYTVPQQADTALTINGQDYKILVAGYDLGAQRLVYSTAEIYTHQRIGERDVAVLHTRKGEAAELVLRYTAEPSVQVLSGGVTSTWDSSKNDLRLNWSADGLARVRVTEEGRAPLELLLADSDTASTFWTAHTARGPVLVRGAQLIREVQQDDAALRLVGDVSAAADIELWAGASFCQLTWNRGEQTWSETEYGTKVLSVPGPQPVTLPPLTSWKHTVDQPEAAPSFDDSAWLVADRTTTNNPTKPSTLPVLYADDYGFHYGDVWYRGRFQAVGDETGISLTAGTGKAGAWAVWLNGTYLGTVRTSPQAQNSSKDIPFPSGLLEPGQENQLSVLVRNMGHNEDGGSNDGHKNPRGLLAAKMMGSGSVISWRIQGARGGESLVEPLTGPQNNGGLHGERAGYTLPGFPDETWESATLPQATVAPGLHWYRTEVQLELPEGQDIPIALRFGGETAPKYRALIFVNGYNLGQYVNDVGPQRDFSLPQGFLRHRGKNTLALAVWSDDGAGPGPVEFVAKANAVTGLVVRDVESPSYAPVRYTEQRATTARLELPAEAEDGASFTATARLEVPSGEPAATGVRFTLEVPSGWTSEPTGTTPDGITSWKVTVPSTGRTPASPPALLRATAAYVQAGAARSASDVRFVGRPVPPPVAGEQWVSDMLFDASTNAWGPVERDMSNGEQAAGDGRPLTVGGTEHAKGLGTHADSSVTVTLKGCESFTAIVGVDDEVGDRGDVTFEVIGDGKSLWKSPTVTGSSAPLPVSVDVTGVTQLRLVVDDLGSNGKDHADWASAKLTGCTGP</sequence>
<comment type="caution">
    <text evidence="12">The sequence shown here is derived from an EMBL/GenBank/DDBJ whole genome shotgun (WGS) entry which is preliminary data.</text>
</comment>
<dbReference type="InterPro" id="IPR018954">
    <property type="entry name" value="Betagal_dom2"/>
</dbReference>
<comment type="catalytic activity">
    <reaction evidence="1">
        <text>Hydrolysis of terminal non-reducing beta-D-galactose residues in beta-D-galactosides.</text>
        <dbReference type="EC" id="3.2.1.23"/>
    </reaction>
</comment>
<dbReference type="Pfam" id="PF13363">
    <property type="entry name" value="BetaGal_dom3"/>
    <property type="match status" value="1"/>
</dbReference>
<accession>S9PQE0</accession>
<dbReference type="Pfam" id="PF08305">
    <property type="entry name" value="NPCBM"/>
    <property type="match status" value="1"/>
</dbReference>
<feature type="region of interest" description="Disordered" evidence="9">
    <location>
        <begin position="45"/>
        <end position="68"/>
    </location>
</feature>
<dbReference type="SUPFAM" id="SSF51445">
    <property type="entry name" value="(Trans)glycosidases"/>
    <property type="match status" value="1"/>
</dbReference>
<evidence type="ECO:0000256" key="5">
    <source>
        <dbReference type="ARBA" id="ARBA00022801"/>
    </source>
</evidence>
<dbReference type="Pfam" id="PF01301">
    <property type="entry name" value="Glyco_hydro_35"/>
    <property type="match status" value="1"/>
</dbReference>
<keyword evidence="13" id="KW-1185">Reference proteome</keyword>
<feature type="compositionally biased region" description="Low complexity" evidence="9">
    <location>
        <begin position="104"/>
        <end position="114"/>
    </location>
</feature>
<evidence type="ECO:0000256" key="3">
    <source>
        <dbReference type="ARBA" id="ARBA00012756"/>
    </source>
</evidence>
<dbReference type="Gene3D" id="3.20.20.80">
    <property type="entry name" value="Glycosidases"/>
    <property type="match status" value="1"/>
</dbReference>
<feature type="region of interest" description="Disordered" evidence="9">
    <location>
        <begin position="88"/>
        <end position="114"/>
    </location>
</feature>
<evidence type="ECO:0000256" key="1">
    <source>
        <dbReference type="ARBA" id="ARBA00001412"/>
    </source>
</evidence>
<dbReference type="InterPro" id="IPR037110">
    <property type="entry name" value="Betagal_dom2_sf"/>
</dbReference>
<gene>
    <name evidence="12" type="ORF">D187_000109</name>
</gene>
<dbReference type="PANTHER" id="PTHR23421">
    <property type="entry name" value="BETA-GALACTOSIDASE RELATED"/>
    <property type="match status" value="1"/>
</dbReference>
<dbReference type="Gene3D" id="2.60.120.260">
    <property type="entry name" value="Galactose-binding domain-like"/>
    <property type="match status" value="2"/>
</dbReference>
<dbReference type="SUPFAM" id="SSF117100">
    <property type="entry name" value="Beta-galactosidase LacA, domain 3"/>
    <property type="match status" value="1"/>
</dbReference>
<evidence type="ECO:0000256" key="9">
    <source>
        <dbReference type="SAM" id="MobiDB-lite"/>
    </source>
</evidence>
<dbReference type="InterPro" id="IPR036833">
    <property type="entry name" value="BetaGal_dom3_sf"/>
</dbReference>
<evidence type="ECO:0000256" key="2">
    <source>
        <dbReference type="ARBA" id="ARBA00009809"/>
    </source>
</evidence>
<dbReference type="EC" id="3.2.1.23" evidence="3"/>
<dbReference type="PRINTS" id="PR00742">
    <property type="entry name" value="GLHYDRLASE35"/>
</dbReference>
<dbReference type="Pfam" id="PF10435">
    <property type="entry name" value="BetaGal_dom2"/>
    <property type="match status" value="1"/>
</dbReference>
<dbReference type="SMART" id="SM01029">
    <property type="entry name" value="BetaGal_dom2"/>
    <property type="match status" value="1"/>
</dbReference>
<dbReference type="InterPro" id="IPR017853">
    <property type="entry name" value="GH"/>
</dbReference>
<evidence type="ECO:0000256" key="6">
    <source>
        <dbReference type="ARBA" id="ARBA00023180"/>
    </source>
</evidence>
<dbReference type="eggNOG" id="COG1874">
    <property type="taxonomic scope" value="Bacteria"/>
</dbReference>
<evidence type="ECO:0000256" key="8">
    <source>
        <dbReference type="RuleBase" id="RU003679"/>
    </source>
</evidence>
<evidence type="ECO:0000313" key="12">
    <source>
        <dbReference type="EMBL" id="EPX64687.1"/>
    </source>
</evidence>
<proteinExistence type="inferred from homology"/>
<feature type="region of interest" description="Disordered" evidence="9">
    <location>
        <begin position="1"/>
        <end position="23"/>
    </location>
</feature>
<dbReference type="InterPro" id="IPR031330">
    <property type="entry name" value="Gly_Hdrlase_35_cat"/>
</dbReference>
<dbReference type="Gene3D" id="2.60.120.1060">
    <property type="entry name" value="NPCBM/NEW2 domain"/>
    <property type="match status" value="1"/>
</dbReference>
<feature type="domain" description="Glycosyl hydrolase family 98 putative carbohydrate-binding module" evidence="10">
    <location>
        <begin position="1177"/>
        <end position="1320"/>
    </location>
</feature>
<dbReference type="InterPro" id="IPR013222">
    <property type="entry name" value="Glyco_hyd_98_carb-bd"/>
</dbReference>
<dbReference type="InterPro" id="IPR001944">
    <property type="entry name" value="Glycoside_Hdrlase_35"/>
</dbReference>
<dbReference type="GO" id="GO:0005975">
    <property type="term" value="P:carbohydrate metabolic process"/>
    <property type="evidence" value="ECO:0007669"/>
    <property type="project" value="InterPro"/>
</dbReference>
<dbReference type="InterPro" id="IPR038637">
    <property type="entry name" value="NPCBM_sf"/>
</dbReference>
<dbReference type="SUPFAM" id="SSF49785">
    <property type="entry name" value="Galactose-binding domain-like"/>
    <property type="match status" value="3"/>
</dbReference>
<feature type="domain" description="Beta-galactosidase" evidence="11">
    <location>
        <begin position="472"/>
        <end position="656"/>
    </location>
</feature>